<name>A0AAD7BDM3_MYCRO</name>
<evidence type="ECO:0000313" key="2">
    <source>
        <dbReference type="Proteomes" id="UP001221757"/>
    </source>
</evidence>
<dbReference type="EMBL" id="JARKIE010000764">
    <property type="protein sequence ID" value="KAJ7617705.1"/>
    <property type="molecule type" value="Genomic_DNA"/>
</dbReference>
<dbReference type="Proteomes" id="UP001221757">
    <property type="component" value="Unassembled WGS sequence"/>
</dbReference>
<reference evidence="1" key="1">
    <citation type="submission" date="2023-03" db="EMBL/GenBank/DDBJ databases">
        <title>Massive genome expansion in bonnet fungi (Mycena s.s.) driven by repeated elements and novel gene families across ecological guilds.</title>
        <authorList>
            <consortium name="Lawrence Berkeley National Laboratory"/>
            <person name="Harder C.B."/>
            <person name="Miyauchi S."/>
            <person name="Viragh M."/>
            <person name="Kuo A."/>
            <person name="Thoen E."/>
            <person name="Andreopoulos B."/>
            <person name="Lu D."/>
            <person name="Skrede I."/>
            <person name="Drula E."/>
            <person name="Henrissat B."/>
            <person name="Morin E."/>
            <person name="Kohler A."/>
            <person name="Barry K."/>
            <person name="LaButti K."/>
            <person name="Morin E."/>
            <person name="Salamov A."/>
            <person name="Lipzen A."/>
            <person name="Mereny Z."/>
            <person name="Hegedus B."/>
            <person name="Baldrian P."/>
            <person name="Stursova M."/>
            <person name="Weitz H."/>
            <person name="Taylor A."/>
            <person name="Grigoriev I.V."/>
            <person name="Nagy L.G."/>
            <person name="Martin F."/>
            <person name="Kauserud H."/>
        </authorList>
    </citation>
    <scope>NUCLEOTIDE SEQUENCE</scope>
    <source>
        <strain evidence="1">CBHHK067</strain>
    </source>
</reference>
<protein>
    <submittedName>
        <fullName evidence="1">Uncharacterized protein</fullName>
    </submittedName>
</protein>
<comment type="caution">
    <text evidence="1">The sequence shown here is derived from an EMBL/GenBank/DDBJ whole genome shotgun (WGS) entry which is preliminary data.</text>
</comment>
<gene>
    <name evidence="1" type="ORF">B0H17DRAFT_1220018</name>
</gene>
<proteinExistence type="predicted"/>
<keyword evidence="2" id="KW-1185">Reference proteome</keyword>
<accession>A0AAD7BDM3</accession>
<organism evidence="1 2">
    <name type="scientific">Mycena rosella</name>
    <name type="common">Pink bonnet</name>
    <name type="synonym">Agaricus rosellus</name>
    <dbReference type="NCBI Taxonomy" id="1033263"/>
    <lineage>
        <taxon>Eukaryota</taxon>
        <taxon>Fungi</taxon>
        <taxon>Dikarya</taxon>
        <taxon>Basidiomycota</taxon>
        <taxon>Agaricomycotina</taxon>
        <taxon>Agaricomycetes</taxon>
        <taxon>Agaricomycetidae</taxon>
        <taxon>Agaricales</taxon>
        <taxon>Marasmiineae</taxon>
        <taxon>Mycenaceae</taxon>
        <taxon>Mycena</taxon>
    </lineage>
</organism>
<evidence type="ECO:0000313" key="1">
    <source>
        <dbReference type="EMBL" id="KAJ7617705.1"/>
    </source>
</evidence>
<sequence>MATHISPQETHRLFRPINRPNLKINVHQRAGLRKVLELVHPDELQAVFGQPPQLQVGIGTGYTYREFGKIKTAFVRNGALDLNDYRVPNSHALSVLQDADQAWHDWVVPYLAARNMPGRPAWALQPLPGLQMVSRGPHTTWKPHQCPALPTAHVLQA</sequence>
<dbReference type="AlphaFoldDB" id="A0AAD7BDM3"/>